<evidence type="ECO:0000259" key="1">
    <source>
        <dbReference type="Pfam" id="PF12697"/>
    </source>
</evidence>
<dbReference type="PANTHER" id="PTHR43798:SF33">
    <property type="entry name" value="HYDROLASE, PUTATIVE (AFU_ORTHOLOGUE AFUA_2G14860)-RELATED"/>
    <property type="match status" value="1"/>
</dbReference>
<sequence length="314" mass="33439">MRTAAGNGSSAGISLLRRAEVRTFTLDGTVQRCWDFPAVEIGDDGGDSDAVARPPIFMVHGFRGDHHGLLRIVEALPRHRVLVPDLPGFGAAEPLPGRHDVDAYAGFVTAALNGAVPDLGPGTVLLGHSFGSIIASRVAAQSPGLISELVLVNPICEPALEGPKGITSKAAELYYLAAARLPERLGMALLQHPAIVRGMSIFMAKTRDPGLRRWIHGQHRAYFSAFANRNVVLDAFRASISSTVRDTAARLTMPVLLIAAERDDLGSVAGQHKLAALIPDAELHVLPGVGHLVHYEAPAEAAALITDFLQRRHA</sequence>
<reference evidence="2 3" key="1">
    <citation type="submission" date="2024-04" db="EMBL/GenBank/DDBJ databases">
        <title>Arthrobacter sp. from Plains bison fecal sample.</title>
        <authorList>
            <person name="Ruzzini A."/>
        </authorList>
    </citation>
    <scope>NUCLEOTIDE SEQUENCE [LARGE SCALE GENOMIC DNA]</scope>
    <source>
        <strain evidence="2 3">EINP1</strain>
    </source>
</reference>
<evidence type="ECO:0000313" key="3">
    <source>
        <dbReference type="Proteomes" id="UP001448858"/>
    </source>
</evidence>
<name>A0ABZ2ZZV4_9MICC</name>
<proteinExistence type="predicted"/>
<dbReference type="GO" id="GO:0016787">
    <property type="term" value="F:hydrolase activity"/>
    <property type="evidence" value="ECO:0007669"/>
    <property type="project" value="UniProtKB-KW"/>
</dbReference>
<evidence type="ECO:0000313" key="2">
    <source>
        <dbReference type="EMBL" id="WZP16921.1"/>
    </source>
</evidence>
<dbReference type="InterPro" id="IPR029058">
    <property type="entry name" value="AB_hydrolase_fold"/>
</dbReference>
<gene>
    <name evidence="2" type="ORF">AAE021_04990</name>
</gene>
<dbReference type="RefSeq" id="WP_342024516.1">
    <property type="nucleotide sequence ID" value="NZ_CP151657.1"/>
</dbReference>
<keyword evidence="2" id="KW-0378">Hydrolase</keyword>
<dbReference type="PRINTS" id="PR00412">
    <property type="entry name" value="EPOXHYDRLASE"/>
</dbReference>
<dbReference type="SUPFAM" id="SSF53474">
    <property type="entry name" value="alpha/beta-Hydrolases"/>
    <property type="match status" value="1"/>
</dbReference>
<protein>
    <submittedName>
        <fullName evidence="2">Alpha/beta hydrolase</fullName>
    </submittedName>
</protein>
<accession>A0ABZ2ZZV4</accession>
<dbReference type="InterPro" id="IPR000639">
    <property type="entry name" value="Epox_hydrolase-like"/>
</dbReference>
<dbReference type="Gene3D" id="3.40.50.1820">
    <property type="entry name" value="alpha/beta hydrolase"/>
    <property type="match status" value="1"/>
</dbReference>
<organism evidence="2 3">
    <name type="scientific">Arthrobacter citreus</name>
    <dbReference type="NCBI Taxonomy" id="1670"/>
    <lineage>
        <taxon>Bacteria</taxon>
        <taxon>Bacillati</taxon>
        <taxon>Actinomycetota</taxon>
        <taxon>Actinomycetes</taxon>
        <taxon>Micrococcales</taxon>
        <taxon>Micrococcaceae</taxon>
        <taxon>Arthrobacter</taxon>
    </lineage>
</organism>
<feature type="domain" description="AB hydrolase-1" evidence="1">
    <location>
        <begin position="56"/>
        <end position="303"/>
    </location>
</feature>
<dbReference type="PANTHER" id="PTHR43798">
    <property type="entry name" value="MONOACYLGLYCEROL LIPASE"/>
    <property type="match status" value="1"/>
</dbReference>
<dbReference type="PRINTS" id="PR00111">
    <property type="entry name" value="ABHYDROLASE"/>
</dbReference>
<dbReference type="Proteomes" id="UP001448858">
    <property type="component" value="Chromosome"/>
</dbReference>
<dbReference type="Pfam" id="PF12697">
    <property type="entry name" value="Abhydrolase_6"/>
    <property type="match status" value="1"/>
</dbReference>
<dbReference type="InterPro" id="IPR000073">
    <property type="entry name" value="AB_hydrolase_1"/>
</dbReference>
<dbReference type="InterPro" id="IPR050266">
    <property type="entry name" value="AB_hydrolase_sf"/>
</dbReference>
<dbReference type="EMBL" id="CP151657">
    <property type="protein sequence ID" value="WZP16921.1"/>
    <property type="molecule type" value="Genomic_DNA"/>
</dbReference>
<keyword evidence="3" id="KW-1185">Reference proteome</keyword>